<dbReference type="Proteomes" id="UP000182045">
    <property type="component" value="Unassembled WGS sequence"/>
</dbReference>
<dbReference type="Pfam" id="PF05258">
    <property type="entry name" value="DciA"/>
    <property type="match status" value="1"/>
</dbReference>
<protein>
    <recommendedName>
        <fullName evidence="5">RNA-binding protein</fullName>
    </recommendedName>
</protein>
<dbReference type="PIRSF" id="PIRSF032064">
    <property type="entry name" value="UCP032064"/>
    <property type="match status" value="1"/>
</dbReference>
<evidence type="ECO:0000313" key="4">
    <source>
        <dbReference type="Proteomes" id="UP000182045"/>
    </source>
</evidence>
<dbReference type="InterPro" id="IPR007922">
    <property type="entry name" value="DciA-like"/>
</dbReference>
<gene>
    <name evidence="1" type="ORF">Ga0058931_1080</name>
    <name evidence="2" type="ORF">HLUCCA05_13125</name>
</gene>
<dbReference type="PATRIC" id="fig|1666912.4.peg.527"/>
<name>A0A0P7WQ69_9RHOB</name>
<organism evidence="2 3">
    <name type="scientific">Roseibaca calidilacus</name>
    <dbReference type="NCBI Taxonomy" id="1666912"/>
    <lineage>
        <taxon>Bacteria</taxon>
        <taxon>Pseudomonadati</taxon>
        <taxon>Pseudomonadota</taxon>
        <taxon>Alphaproteobacteria</taxon>
        <taxon>Rhodobacterales</taxon>
        <taxon>Paracoccaceae</taxon>
        <taxon>Roseinatronobacter</taxon>
    </lineage>
</organism>
<reference evidence="2 3" key="1">
    <citation type="submission" date="2015-09" db="EMBL/GenBank/DDBJ databases">
        <title>Identification and resolution of microdiversity through metagenomic sequencing of parallel consortia.</title>
        <authorList>
            <person name="Nelson W.C."/>
            <person name="Romine M.F."/>
            <person name="Lindemann S.R."/>
        </authorList>
    </citation>
    <scope>NUCLEOTIDE SEQUENCE [LARGE SCALE GENOMIC DNA]</scope>
    <source>
        <strain evidence="2">HL-91</strain>
    </source>
</reference>
<dbReference type="AlphaFoldDB" id="A0A0P7WQ69"/>
<accession>A0A0P7WQ69</accession>
<dbReference type="STRING" id="1666912.Ga0058931_1080"/>
<evidence type="ECO:0000313" key="3">
    <source>
        <dbReference type="Proteomes" id="UP000050413"/>
    </source>
</evidence>
<dbReference type="EMBL" id="FBYC01000004">
    <property type="protein sequence ID" value="CUX80371.1"/>
    <property type="molecule type" value="Genomic_DNA"/>
</dbReference>
<dbReference type="EMBL" id="LJSG01000010">
    <property type="protein sequence ID" value="KPP92960.1"/>
    <property type="molecule type" value="Genomic_DNA"/>
</dbReference>
<evidence type="ECO:0008006" key="5">
    <source>
        <dbReference type="Google" id="ProtNLM"/>
    </source>
</evidence>
<comment type="caution">
    <text evidence="2">The sequence shown here is derived from an EMBL/GenBank/DDBJ whole genome shotgun (WGS) entry which is preliminary data.</text>
</comment>
<proteinExistence type="predicted"/>
<evidence type="ECO:0000313" key="2">
    <source>
        <dbReference type="EMBL" id="KPP92960.1"/>
    </source>
</evidence>
<evidence type="ECO:0000313" key="1">
    <source>
        <dbReference type="EMBL" id="CUX80371.1"/>
    </source>
</evidence>
<dbReference type="Proteomes" id="UP000050413">
    <property type="component" value="Unassembled WGS sequence"/>
</dbReference>
<keyword evidence="4" id="KW-1185">Reference proteome</keyword>
<dbReference type="RefSeq" id="WP_245638775.1">
    <property type="nucleotide sequence ID" value="NZ_FBYC01000004.1"/>
</dbReference>
<sequence>MPPPNSQMPPRKARGFQAASSLLGAQIRKVGEARGFAVSRLLTHWSEIAGPEIAACARPVKIGYAKGGFGATLTLLTTGPAAPMVQMQLPRLREKVNACYGYNAISRITITQTAPTGFAEGQAQFTPAPKPVPKAPAPQVVTQARAVTNDVADDALRAALECLATNVLSKHERTQGKTR</sequence>
<reference evidence="1 4" key="2">
    <citation type="submission" date="2016-01" db="EMBL/GenBank/DDBJ databases">
        <authorList>
            <person name="Varghese N."/>
        </authorList>
    </citation>
    <scope>NUCLEOTIDE SEQUENCE [LARGE SCALE GENOMIC DNA]</scope>
    <source>
        <strain evidence="1 4">HL-91</strain>
    </source>
</reference>
<dbReference type="InterPro" id="IPR010593">
    <property type="entry name" value="DUF1159"/>
</dbReference>